<dbReference type="GO" id="GO:0030246">
    <property type="term" value="F:carbohydrate binding"/>
    <property type="evidence" value="ECO:0007669"/>
    <property type="project" value="UniProtKB-KW"/>
</dbReference>
<keyword evidence="2" id="KW-0430">Lectin</keyword>
<keyword evidence="3" id="KW-1185">Reference proteome</keyword>
<dbReference type="OrthoDB" id="6110379at2759"/>
<dbReference type="PANTHER" id="PTHR22802">
    <property type="entry name" value="C-TYPE LECTIN SUPERFAMILY MEMBER"/>
    <property type="match status" value="1"/>
</dbReference>
<organism evidence="2 3">
    <name type="scientific">Mytilus galloprovincialis</name>
    <name type="common">Mediterranean mussel</name>
    <dbReference type="NCBI Taxonomy" id="29158"/>
    <lineage>
        <taxon>Eukaryota</taxon>
        <taxon>Metazoa</taxon>
        <taxon>Spiralia</taxon>
        <taxon>Lophotrochozoa</taxon>
        <taxon>Mollusca</taxon>
        <taxon>Bivalvia</taxon>
        <taxon>Autobranchia</taxon>
        <taxon>Pteriomorphia</taxon>
        <taxon>Mytilida</taxon>
        <taxon>Mytiloidea</taxon>
        <taxon>Mytilidae</taxon>
        <taxon>Mytilinae</taxon>
        <taxon>Mytilus</taxon>
    </lineage>
</organism>
<dbReference type="SMART" id="SM00034">
    <property type="entry name" value="CLECT"/>
    <property type="match status" value="1"/>
</dbReference>
<dbReference type="Gene3D" id="3.10.100.10">
    <property type="entry name" value="Mannose-Binding Protein A, subunit A"/>
    <property type="match status" value="1"/>
</dbReference>
<dbReference type="InterPro" id="IPR016186">
    <property type="entry name" value="C-type_lectin-like/link_sf"/>
</dbReference>
<dbReference type="Proteomes" id="UP000596742">
    <property type="component" value="Unassembled WGS sequence"/>
</dbReference>
<feature type="non-terminal residue" evidence="2">
    <location>
        <position position="1"/>
    </location>
</feature>
<name>A0A8B6EWT6_MYTGA</name>
<dbReference type="PROSITE" id="PS50041">
    <property type="entry name" value="C_TYPE_LECTIN_2"/>
    <property type="match status" value="1"/>
</dbReference>
<gene>
    <name evidence="2" type="ORF">MGAL_10B091948</name>
</gene>
<dbReference type="InterPro" id="IPR001304">
    <property type="entry name" value="C-type_lectin-like"/>
</dbReference>
<proteinExistence type="predicted"/>
<feature type="domain" description="C-type lectin" evidence="1">
    <location>
        <begin position="9"/>
        <end position="138"/>
    </location>
</feature>
<evidence type="ECO:0000313" key="2">
    <source>
        <dbReference type="EMBL" id="VDI40968.1"/>
    </source>
</evidence>
<evidence type="ECO:0000259" key="1">
    <source>
        <dbReference type="PROSITE" id="PS50041"/>
    </source>
</evidence>
<reference evidence="2" key="1">
    <citation type="submission" date="2018-11" db="EMBL/GenBank/DDBJ databases">
        <authorList>
            <person name="Alioto T."/>
            <person name="Alioto T."/>
        </authorList>
    </citation>
    <scope>NUCLEOTIDE SEQUENCE</scope>
</reference>
<dbReference type="AlphaFoldDB" id="A0A8B6EWT6"/>
<protein>
    <submittedName>
        <fullName evidence="2">C-type lectin superfamily 17 member A</fullName>
    </submittedName>
</protein>
<accession>A0A8B6EWT6</accession>
<comment type="caution">
    <text evidence="2">The sequence shown here is derived from an EMBL/GenBank/DDBJ whole genome shotgun (WGS) entry which is preliminary data.</text>
</comment>
<evidence type="ECO:0000313" key="3">
    <source>
        <dbReference type="Proteomes" id="UP000596742"/>
    </source>
</evidence>
<dbReference type="InterPro" id="IPR016187">
    <property type="entry name" value="CTDL_fold"/>
</dbReference>
<dbReference type="Pfam" id="PF00059">
    <property type="entry name" value="Lectin_C"/>
    <property type="match status" value="1"/>
</dbReference>
<dbReference type="InterPro" id="IPR051004">
    <property type="entry name" value="DC-SIGN_domain-containing"/>
</dbReference>
<dbReference type="PANTHER" id="PTHR22802:SF396">
    <property type="entry name" value="C-TYPE LECTIN DOMAIN-CONTAINING PROTEIN"/>
    <property type="match status" value="1"/>
</dbReference>
<sequence length="159" mass="18381">CAATDFMVFNDLCLMISEIKLSWYEAQRYCEDKGGHLIVLDSETKHNSCLDFIYSFDDKEYQFYVGASDLETEGMWKWITPNSMNYFKFKSPVQPNNIDNGFPTFPANCGTLFSDGGINKKGFLYDEYCNRQKSSYVKFKHSQKIALLDFSNSSKCIIH</sequence>
<dbReference type="SUPFAM" id="SSF56436">
    <property type="entry name" value="C-type lectin-like"/>
    <property type="match status" value="1"/>
</dbReference>
<dbReference type="EMBL" id="UYJE01005856">
    <property type="protein sequence ID" value="VDI40968.1"/>
    <property type="molecule type" value="Genomic_DNA"/>
</dbReference>